<feature type="region of interest" description="Disordered" evidence="1">
    <location>
        <begin position="39"/>
        <end position="106"/>
    </location>
</feature>
<protein>
    <submittedName>
        <fullName evidence="3">Atherin-like</fullName>
    </submittedName>
</protein>
<dbReference type="KEGG" id="umr:121101899"/>
<dbReference type="Proteomes" id="UP000261680">
    <property type="component" value="Unplaced"/>
</dbReference>
<dbReference type="RefSeq" id="XP_040482502.1">
    <property type="nucleotide sequence ID" value="XM_040626568.1"/>
</dbReference>
<dbReference type="GeneID" id="121101899"/>
<evidence type="ECO:0000313" key="3">
    <source>
        <dbReference type="RefSeq" id="XP_040482502.1"/>
    </source>
</evidence>
<dbReference type="OrthoDB" id="10465290at2759"/>
<proteinExistence type="predicted"/>
<evidence type="ECO:0000313" key="2">
    <source>
        <dbReference type="Proteomes" id="UP000261680"/>
    </source>
</evidence>
<gene>
    <name evidence="3" type="primary">LOC121101899</name>
</gene>
<organism evidence="2 3">
    <name type="scientific">Ursus maritimus</name>
    <name type="common">Polar bear</name>
    <name type="synonym">Thalarctos maritimus</name>
    <dbReference type="NCBI Taxonomy" id="29073"/>
    <lineage>
        <taxon>Eukaryota</taxon>
        <taxon>Metazoa</taxon>
        <taxon>Chordata</taxon>
        <taxon>Craniata</taxon>
        <taxon>Vertebrata</taxon>
        <taxon>Euteleostomi</taxon>
        <taxon>Mammalia</taxon>
        <taxon>Eutheria</taxon>
        <taxon>Laurasiatheria</taxon>
        <taxon>Carnivora</taxon>
        <taxon>Caniformia</taxon>
        <taxon>Ursidae</taxon>
        <taxon>Ursus</taxon>
    </lineage>
</organism>
<feature type="compositionally biased region" description="Low complexity" evidence="1">
    <location>
        <begin position="68"/>
        <end position="82"/>
    </location>
</feature>
<feature type="compositionally biased region" description="Pro residues" evidence="1">
    <location>
        <begin position="206"/>
        <end position="215"/>
    </location>
</feature>
<sequence>MYLVHTPSASPSSAKTTLFFTQPTVSDFKLVTAHAVEGGQAVQPGPGPRAGGSVHTPHQPLRRGRGGIAPAAARRPAASPAPTGQERSPRPPSGCRGQFSGDSARPSAADLSQLAFAAQLSNIHLWDFSPAAPFHEPGRGRGIPSGGLSSLSEKRAGERQREQCVTGPPTGTLCSGKELCLLLSLCKPLRALQSNPTPAPQNFSSSPPPPPPLQDTPPVISYVNHTGCVKTWNRIFPTVVSSFVCVYQLGNVALYTRVINIL</sequence>
<feature type="region of interest" description="Disordered" evidence="1">
    <location>
        <begin position="136"/>
        <end position="168"/>
    </location>
</feature>
<reference evidence="3" key="1">
    <citation type="submission" date="2025-08" db="UniProtKB">
        <authorList>
            <consortium name="RefSeq"/>
        </authorList>
    </citation>
    <scope>IDENTIFICATION</scope>
    <source>
        <tissue evidence="3">Whole blood</tissue>
    </source>
</reference>
<keyword evidence="2" id="KW-1185">Reference proteome</keyword>
<dbReference type="AlphaFoldDB" id="A0A8M1FKG9"/>
<evidence type="ECO:0000256" key="1">
    <source>
        <dbReference type="SAM" id="MobiDB-lite"/>
    </source>
</evidence>
<accession>A0A8M1FKG9</accession>
<name>A0A8M1FKG9_URSMA</name>
<feature type="compositionally biased region" description="Basic and acidic residues" evidence="1">
    <location>
        <begin position="152"/>
        <end position="162"/>
    </location>
</feature>
<feature type="region of interest" description="Disordered" evidence="1">
    <location>
        <begin position="196"/>
        <end position="216"/>
    </location>
</feature>